<proteinExistence type="predicted"/>
<reference evidence="2 3" key="1">
    <citation type="submission" date="2021-06" db="EMBL/GenBank/DDBJ databases">
        <title>Caerostris extrusa draft genome.</title>
        <authorList>
            <person name="Kono N."/>
            <person name="Arakawa K."/>
        </authorList>
    </citation>
    <scope>NUCLEOTIDE SEQUENCE [LARGE SCALE GENOMIC DNA]</scope>
</reference>
<keyword evidence="3" id="KW-1185">Reference proteome</keyword>
<gene>
    <name evidence="2" type="ORF">CEXT_771051</name>
</gene>
<accession>A0AAV4PRM7</accession>
<evidence type="ECO:0000313" key="2">
    <source>
        <dbReference type="EMBL" id="GIX98793.1"/>
    </source>
</evidence>
<feature type="region of interest" description="Disordered" evidence="1">
    <location>
        <begin position="47"/>
        <end position="89"/>
    </location>
</feature>
<evidence type="ECO:0000256" key="1">
    <source>
        <dbReference type="SAM" id="MobiDB-lite"/>
    </source>
</evidence>
<organism evidence="2 3">
    <name type="scientific">Caerostris extrusa</name>
    <name type="common">Bark spider</name>
    <name type="synonym">Caerostris bankana</name>
    <dbReference type="NCBI Taxonomy" id="172846"/>
    <lineage>
        <taxon>Eukaryota</taxon>
        <taxon>Metazoa</taxon>
        <taxon>Ecdysozoa</taxon>
        <taxon>Arthropoda</taxon>
        <taxon>Chelicerata</taxon>
        <taxon>Arachnida</taxon>
        <taxon>Araneae</taxon>
        <taxon>Araneomorphae</taxon>
        <taxon>Entelegynae</taxon>
        <taxon>Araneoidea</taxon>
        <taxon>Araneidae</taxon>
        <taxon>Caerostris</taxon>
    </lineage>
</organism>
<feature type="compositionally biased region" description="Polar residues" evidence="1">
    <location>
        <begin position="72"/>
        <end position="84"/>
    </location>
</feature>
<dbReference type="AlphaFoldDB" id="A0AAV4PRM7"/>
<evidence type="ECO:0000313" key="3">
    <source>
        <dbReference type="Proteomes" id="UP001054945"/>
    </source>
</evidence>
<sequence length="119" mass="13470">MKSHSFPFDVSDAYTDIQLIAVYCYSIHVFVKKDLLNKQVPVRVVGRRPCGSNTLGEESPQHTIPVHCDSPPNRNGKQQVTQQTKKLDKKKNLSHFSIFSPTSPCQGRLWKHQEKGALP</sequence>
<protein>
    <submittedName>
        <fullName evidence="2">Uncharacterized protein</fullName>
    </submittedName>
</protein>
<dbReference type="EMBL" id="BPLR01004964">
    <property type="protein sequence ID" value="GIX98793.1"/>
    <property type="molecule type" value="Genomic_DNA"/>
</dbReference>
<dbReference type="Proteomes" id="UP001054945">
    <property type="component" value="Unassembled WGS sequence"/>
</dbReference>
<name>A0AAV4PRM7_CAEEX</name>
<comment type="caution">
    <text evidence="2">The sequence shown here is derived from an EMBL/GenBank/DDBJ whole genome shotgun (WGS) entry which is preliminary data.</text>
</comment>